<reference evidence="1 2" key="1">
    <citation type="submission" date="2022-04" db="EMBL/GenBank/DDBJ databases">
        <authorList>
            <person name="Grouzdev D.S."/>
            <person name="Pantiukh K.S."/>
            <person name="Krutkina M.S."/>
        </authorList>
    </citation>
    <scope>NUCLEOTIDE SEQUENCE [LARGE SCALE GENOMIC DNA]</scope>
    <source>
        <strain evidence="1 2">6x-1</strain>
    </source>
</reference>
<comment type="caution">
    <text evidence="1">The sequence shown here is derived from an EMBL/GenBank/DDBJ whole genome shotgun (WGS) entry which is preliminary data.</text>
</comment>
<dbReference type="Proteomes" id="UP001203284">
    <property type="component" value="Unassembled WGS sequence"/>
</dbReference>
<protein>
    <submittedName>
        <fullName evidence="1">DUF3445 domain-containing protein</fullName>
    </submittedName>
</protein>
<dbReference type="Pfam" id="PF11927">
    <property type="entry name" value="HODM_asu-like"/>
    <property type="match status" value="1"/>
</dbReference>
<gene>
    <name evidence="1" type="ORF">MWN34_15850</name>
</gene>
<dbReference type="EMBL" id="JALKCH010000011">
    <property type="protein sequence ID" value="MCK0198387.1"/>
    <property type="molecule type" value="Genomic_DNA"/>
</dbReference>
<organism evidence="1 2">
    <name type="scientific">Ancylobacter crimeensis</name>
    <dbReference type="NCBI Taxonomy" id="2579147"/>
    <lineage>
        <taxon>Bacteria</taxon>
        <taxon>Pseudomonadati</taxon>
        <taxon>Pseudomonadota</taxon>
        <taxon>Alphaproteobacteria</taxon>
        <taxon>Hyphomicrobiales</taxon>
        <taxon>Xanthobacteraceae</taxon>
        <taxon>Ancylobacter</taxon>
    </lineage>
</organism>
<evidence type="ECO:0000313" key="2">
    <source>
        <dbReference type="Proteomes" id="UP001203284"/>
    </source>
</evidence>
<proteinExistence type="predicted"/>
<keyword evidence="2" id="KW-1185">Reference proteome</keyword>
<accession>A0ABT0DEI3</accession>
<dbReference type="RefSeq" id="WP_247030290.1">
    <property type="nucleotide sequence ID" value="NZ_JALKCH010000011.1"/>
</dbReference>
<sequence>MSVLAEAPVPASSAGLDSELLRHTPYDGSRKPFSIALAPLDLAEWFEPDPRLVPTLAERERLLADKRDVVFREEATSRPAQRETLDLVVAYLTQTSPEIWRREGDAIVIVPAGRSVRLDTDEPPLMTAARLVSDDLILMTPGPEGYRLTAAALCFPSAWSLAEKFGKSLDGIHAAVPGYPSKMARVMNRIFENLKVDQPVWRINWSIYPDNELHHPESKERPRDWFGGADDVAPQAFVRVERQGLRRLPETGDILFNIRVHVDPFTAFRRHPDGTSLAAGLRDQILSLDPDQLAYKALTEHRDQVVAALDRIAQGA</sequence>
<dbReference type="InterPro" id="IPR021848">
    <property type="entry name" value="HODM_asu-like"/>
</dbReference>
<evidence type="ECO:0000313" key="1">
    <source>
        <dbReference type="EMBL" id="MCK0198387.1"/>
    </source>
</evidence>
<name>A0ABT0DEI3_9HYPH</name>